<accession>A0A2D4HBJ0</accession>
<sequence>MQISLLGRIATIKMNVLPKLLYLFQTIPIYLNRKFFKGLDKITMKFIWAGKKARIKKTYLQDNKSRGGFGLPAWQTYYRGASLVWIKDWIKLENKRVLILEGHDLQIGWHAFLWNPNLKIQRYTLRKSLIKIWLGIRNNHYIKIPTWLSTVEAMFYPNNGR</sequence>
<evidence type="ECO:0000313" key="1">
    <source>
        <dbReference type="EMBL" id="LAA69303.1"/>
    </source>
</evidence>
<reference evidence="1" key="1">
    <citation type="submission" date="2017-07" db="EMBL/GenBank/DDBJ databases">
        <authorList>
            <person name="Mikheyev A."/>
            <person name="Grau M."/>
        </authorList>
    </citation>
    <scope>NUCLEOTIDE SEQUENCE</scope>
    <source>
        <tissue evidence="1">Venom_gland</tissue>
    </source>
</reference>
<evidence type="ECO:0008006" key="2">
    <source>
        <dbReference type="Google" id="ProtNLM"/>
    </source>
</evidence>
<dbReference type="EMBL" id="IACK01015585">
    <property type="protein sequence ID" value="LAA69303.1"/>
    <property type="molecule type" value="Transcribed_RNA"/>
</dbReference>
<dbReference type="PANTHER" id="PTHR31635">
    <property type="entry name" value="REVERSE TRANSCRIPTASE DOMAIN-CONTAINING PROTEIN-RELATED"/>
    <property type="match status" value="1"/>
</dbReference>
<protein>
    <recommendedName>
        <fullName evidence="2">Reverse transcriptase zinc-binding domain-containing protein</fullName>
    </recommendedName>
</protein>
<organism evidence="1">
    <name type="scientific">Micrurus lemniscatus lemniscatus</name>
    <dbReference type="NCBI Taxonomy" id="129467"/>
    <lineage>
        <taxon>Eukaryota</taxon>
        <taxon>Metazoa</taxon>
        <taxon>Chordata</taxon>
        <taxon>Craniata</taxon>
        <taxon>Vertebrata</taxon>
        <taxon>Euteleostomi</taxon>
        <taxon>Lepidosauria</taxon>
        <taxon>Squamata</taxon>
        <taxon>Bifurcata</taxon>
        <taxon>Unidentata</taxon>
        <taxon>Episquamata</taxon>
        <taxon>Toxicofera</taxon>
        <taxon>Serpentes</taxon>
        <taxon>Colubroidea</taxon>
        <taxon>Elapidae</taxon>
        <taxon>Elapinae</taxon>
        <taxon>Micrurus</taxon>
    </lineage>
</organism>
<name>A0A2D4HBJ0_MICLE</name>
<dbReference type="PANTHER" id="PTHR31635:SF196">
    <property type="entry name" value="REVERSE TRANSCRIPTASE DOMAIN-CONTAINING PROTEIN-RELATED"/>
    <property type="match status" value="1"/>
</dbReference>
<dbReference type="AlphaFoldDB" id="A0A2D4HBJ0"/>
<reference evidence="1" key="2">
    <citation type="submission" date="2017-11" db="EMBL/GenBank/DDBJ databases">
        <title>Coralsnake Venomics: Analyses of Venom Gland Transcriptomes and Proteomes of Six Brazilian Taxa.</title>
        <authorList>
            <person name="Aird S.D."/>
            <person name="Jorge da Silva N."/>
            <person name="Qiu L."/>
            <person name="Villar-Briones A."/>
            <person name="Aparecida-Saddi V."/>
            <person name="Campos-Telles M.P."/>
            <person name="Grau M."/>
            <person name="Mikheyev A.S."/>
        </authorList>
    </citation>
    <scope>NUCLEOTIDE SEQUENCE</scope>
    <source>
        <tissue evidence="1">Venom_gland</tissue>
    </source>
</reference>
<proteinExistence type="predicted"/>